<dbReference type="AlphaFoldDB" id="A0A7J6VCF2"/>
<reference evidence="1 2" key="1">
    <citation type="submission" date="2020-06" db="EMBL/GenBank/DDBJ databases">
        <title>Transcriptomic and genomic resources for Thalictrum thalictroides and T. hernandezii: Facilitating candidate gene discovery in an emerging model plant lineage.</title>
        <authorList>
            <person name="Arias T."/>
            <person name="Riano-Pachon D.M."/>
            <person name="Di Stilio V.S."/>
        </authorList>
    </citation>
    <scope>NUCLEOTIDE SEQUENCE [LARGE SCALE GENOMIC DNA]</scope>
    <source>
        <strain evidence="2">cv. WT478/WT964</strain>
        <tissue evidence="1">Leaves</tissue>
    </source>
</reference>
<name>A0A7J6VCF2_THATH</name>
<dbReference type="Proteomes" id="UP000554482">
    <property type="component" value="Unassembled WGS sequence"/>
</dbReference>
<gene>
    <name evidence="1" type="ORF">FRX31_027850</name>
</gene>
<feature type="non-terminal residue" evidence="1">
    <location>
        <position position="60"/>
    </location>
</feature>
<accession>A0A7J6VCF2</accession>
<evidence type="ECO:0000313" key="1">
    <source>
        <dbReference type="EMBL" id="KAF5182563.1"/>
    </source>
</evidence>
<dbReference type="EMBL" id="JABWDY010034566">
    <property type="protein sequence ID" value="KAF5182563.1"/>
    <property type="molecule type" value="Genomic_DNA"/>
</dbReference>
<protein>
    <submittedName>
        <fullName evidence="1">Uncharacterized protein</fullName>
    </submittedName>
</protein>
<organism evidence="1 2">
    <name type="scientific">Thalictrum thalictroides</name>
    <name type="common">Rue-anemone</name>
    <name type="synonym">Anemone thalictroides</name>
    <dbReference type="NCBI Taxonomy" id="46969"/>
    <lineage>
        <taxon>Eukaryota</taxon>
        <taxon>Viridiplantae</taxon>
        <taxon>Streptophyta</taxon>
        <taxon>Embryophyta</taxon>
        <taxon>Tracheophyta</taxon>
        <taxon>Spermatophyta</taxon>
        <taxon>Magnoliopsida</taxon>
        <taxon>Ranunculales</taxon>
        <taxon>Ranunculaceae</taxon>
        <taxon>Thalictroideae</taxon>
        <taxon>Thalictrum</taxon>
    </lineage>
</organism>
<evidence type="ECO:0000313" key="2">
    <source>
        <dbReference type="Proteomes" id="UP000554482"/>
    </source>
</evidence>
<proteinExistence type="predicted"/>
<sequence length="60" mass="6828">MENNVWVGICPRLVDINLIKSRFGKFFKGLSIGPGKLNTREPYVRQFKGVQEMLEGSNSK</sequence>
<comment type="caution">
    <text evidence="1">The sequence shown here is derived from an EMBL/GenBank/DDBJ whole genome shotgun (WGS) entry which is preliminary data.</text>
</comment>
<keyword evidence="2" id="KW-1185">Reference proteome</keyword>